<evidence type="ECO:0000256" key="2">
    <source>
        <dbReference type="SAM" id="MobiDB-lite"/>
    </source>
</evidence>
<proteinExistence type="predicted"/>
<dbReference type="GeneID" id="112277975"/>
<dbReference type="EnsemblPlants" id="Pp3c26_7830V3.10">
    <property type="protein sequence ID" value="Pp3c26_7830V3.10"/>
    <property type="gene ID" value="Pp3c26_7830"/>
</dbReference>
<dbReference type="Proteomes" id="UP000006727">
    <property type="component" value="Chromosome 26"/>
</dbReference>
<evidence type="ECO:0000313" key="5">
    <source>
        <dbReference type="Proteomes" id="UP000006727"/>
    </source>
</evidence>
<dbReference type="OrthoDB" id="2020240at2759"/>
<feature type="compositionally biased region" description="Basic and acidic residues" evidence="2">
    <location>
        <begin position="40"/>
        <end position="50"/>
    </location>
</feature>
<dbReference type="RefSeq" id="XP_024366676.1">
    <property type="nucleotide sequence ID" value="XM_024510908.2"/>
</dbReference>
<dbReference type="PaxDb" id="3218-PP1S217_80V6.1"/>
<accession>A0A2K1IC73</accession>
<keyword evidence="5" id="KW-1185">Reference proteome</keyword>
<feature type="compositionally biased region" description="Basic and acidic residues" evidence="2">
    <location>
        <begin position="1"/>
        <end position="10"/>
    </location>
</feature>
<feature type="coiled-coil region" evidence="1">
    <location>
        <begin position="245"/>
        <end position="337"/>
    </location>
</feature>
<dbReference type="AlphaFoldDB" id="A0A2K1IC73"/>
<dbReference type="KEGG" id="ppp:112277975"/>
<feature type="compositionally biased region" description="Basic and acidic residues" evidence="2">
    <location>
        <begin position="170"/>
        <end position="189"/>
    </location>
</feature>
<organism evidence="3">
    <name type="scientific">Physcomitrium patens</name>
    <name type="common">Spreading-leaved earth moss</name>
    <name type="synonym">Physcomitrella patens</name>
    <dbReference type="NCBI Taxonomy" id="3218"/>
    <lineage>
        <taxon>Eukaryota</taxon>
        <taxon>Viridiplantae</taxon>
        <taxon>Streptophyta</taxon>
        <taxon>Embryophyta</taxon>
        <taxon>Bryophyta</taxon>
        <taxon>Bryophytina</taxon>
        <taxon>Bryopsida</taxon>
        <taxon>Funariidae</taxon>
        <taxon>Funariales</taxon>
        <taxon>Funariaceae</taxon>
        <taxon>Physcomitrium</taxon>
    </lineage>
</organism>
<dbReference type="EMBL" id="ABEU02000026">
    <property type="protein sequence ID" value="PNR26885.1"/>
    <property type="molecule type" value="Genomic_DNA"/>
</dbReference>
<dbReference type="EnsemblPlants" id="Pp3c26_7830V3.7">
    <property type="protein sequence ID" value="Pp3c26_7830V3.7"/>
    <property type="gene ID" value="Pp3c26_7830"/>
</dbReference>
<protein>
    <submittedName>
        <fullName evidence="3 4">Uncharacterized protein</fullName>
    </submittedName>
</protein>
<dbReference type="Gramene" id="Pp3c26_7830V3.1">
    <property type="protein sequence ID" value="Pp3c26_7830V3.1"/>
    <property type="gene ID" value="Pp3c26_7830"/>
</dbReference>
<sequence length="384" mass="42458">MYERDIREMPVVDSATPGVSPSAVPFSATASSRKEKKKQAKEERDRLKQAEKKKRRLEKALATAAAIRTELEKKKQRRKEEEQRLDEEGAALAEAVALQVLVDEESDGLGRLQVAKEGELLNFRDGDDGGSSSGDKVSDEKSMGPCLGVRRRETVQQNGLKRHGSFKSSGDNDRSFERESKEWKGREWESLGETHSVNARDDAGIDSELEDEEDTTWEVFSSAEEKARASNERARRAEVAAGLAAAQAVAALRIAEEARAEAEAAKKAAEEAMNEALDHCDIVLKPESLDEKKAVALCVEKERDELKTRLQETERQLQEKTQRVSELEHNLEEVTQYLLEFKAMFEGGKHALLTVGQTPGKDTGASFEQDDAIPAESSGGTGDQ</sequence>
<dbReference type="Gramene" id="Pp3c26_7830V3.7">
    <property type="protein sequence ID" value="Pp3c26_7830V3.7"/>
    <property type="gene ID" value="Pp3c26_7830"/>
</dbReference>
<dbReference type="PANTHER" id="PTHR34212:SF1">
    <property type="entry name" value="OS06G0106900 PROTEIN"/>
    <property type="match status" value="1"/>
</dbReference>
<feature type="compositionally biased region" description="Basic and acidic residues" evidence="2">
    <location>
        <begin position="114"/>
        <end position="127"/>
    </location>
</feature>
<feature type="region of interest" description="Disordered" evidence="2">
    <location>
        <begin position="355"/>
        <end position="384"/>
    </location>
</feature>
<evidence type="ECO:0000313" key="3">
    <source>
        <dbReference type="EMBL" id="PNR26885.1"/>
    </source>
</evidence>
<dbReference type="PANTHER" id="PTHR34212">
    <property type="entry name" value="OS02G0104200 PROTEIN"/>
    <property type="match status" value="1"/>
</dbReference>
<reference evidence="3 5" key="2">
    <citation type="journal article" date="2018" name="Plant J.">
        <title>The Physcomitrella patens chromosome-scale assembly reveals moss genome structure and evolution.</title>
        <authorList>
            <person name="Lang D."/>
            <person name="Ullrich K.K."/>
            <person name="Murat F."/>
            <person name="Fuchs J."/>
            <person name="Jenkins J."/>
            <person name="Haas F.B."/>
            <person name="Piednoel M."/>
            <person name="Gundlach H."/>
            <person name="Van Bel M."/>
            <person name="Meyberg R."/>
            <person name="Vives C."/>
            <person name="Morata J."/>
            <person name="Symeonidi A."/>
            <person name="Hiss M."/>
            <person name="Muchero W."/>
            <person name="Kamisugi Y."/>
            <person name="Saleh O."/>
            <person name="Blanc G."/>
            <person name="Decker E.L."/>
            <person name="van Gessel N."/>
            <person name="Grimwood J."/>
            <person name="Hayes R.D."/>
            <person name="Graham S.W."/>
            <person name="Gunter L.E."/>
            <person name="McDaniel S.F."/>
            <person name="Hoernstein S.N.W."/>
            <person name="Larsson A."/>
            <person name="Li F.W."/>
            <person name="Perroud P.F."/>
            <person name="Phillips J."/>
            <person name="Ranjan P."/>
            <person name="Rokshar D.S."/>
            <person name="Rothfels C.J."/>
            <person name="Schneider L."/>
            <person name="Shu S."/>
            <person name="Stevenson D.W."/>
            <person name="Thummler F."/>
            <person name="Tillich M."/>
            <person name="Villarreal Aguilar J.C."/>
            <person name="Widiez T."/>
            <person name="Wong G.K."/>
            <person name="Wymore A."/>
            <person name="Zhang Y."/>
            <person name="Zimmer A.D."/>
            <person name="Quatrano R.S."/>
            <person name="Mayer K.F.X."/>
            <person name="Goodstein D."/>
            <person name="Casacuberta J.M."/>
            <person name="Vandepoele K."/>
            <person name="Reski R."/>
            <person name="Cuming A.C."/>
            <person name="Tuskan G.A."/>
            <person name="Maumus F."/>
            <person name="Salse J."/>
            <person name="Schmutz J."/>
            <person name="Rensing S.A."/>
        </authorList>
    </citation>
    <scope>NUCLEOTIDE SEQUENCE [LARGE SCALE GENOMIC DNA]</scope>
    <source>
        <strain evidence="4 5">cv. Gransden 2004</strain>
    </source>
</reference>
<reference evidence="4" key="3">
    <citation type="submission" date="2020-12" db="UniProtKB">
        <authorList>
            <consortium name="EnsemblPlants"/>
        </authorList>
    </citation>
    <scope>IDENTIFICATION</scope>
</reference>
<evidence type="ECO:0000256" key="1">
    <source>
        <dbReference type="SAM" id="Coils"/>
    </source>
</evidence>
<dbReference type="EnsemblPlants" id="Pp3c26_7830V3.1">
    <property type="protein sequence ID" value="Pp3c26_7830V3.1"/>
    <property type="gene ID" value="Pp3c26_7830"/>
</dbReference>
<feature type="region of interest" description="Disordered" evidence="2">
    <location>
        <begin position="1"/>
        <end position="59"/>
    </location>
</feature>
<gene>
    <name evidence="4" type="primary">LOC112277975</name>
    <name evidence="3" type="ORF">PHYPA_030366</name>
</gene>
<evidence type="ECO:0000313" key="4">
    <source>
        <dbReference type="EnsemblPlants" id="Pp3c26_7830V3.1"/>
    </source>
</evidence>
<dbReference type="Gramene" id="Pp3c26_7830V3.10">
    <property type="protein sequence ID" value="Pp3c26_7830V3.10"/>
    <property type="gene ID" value="Pp3c26_7830"/>
</dbReference>
<keyword evidence="1" id="KW-0175">Coiled coil</keyword>
<name>A0A2K1IC73_PHYPA</name>
<reference evidence="3 5" key="1">
    <citation type="journal article" date="2008" name="Science">
        <title>The Physcomitrella genome reveals evolutionary insights into the conquest of land by plants.</title>
        <authorList>
            <person name="Rensing S."/>
            <person name="Lang D."/>
            <person name="Zimmer A."/>
            <person name="Terry A."/>
            <person name="Salamov A."/>
            <person name="Shapiro H."/>
            <person name="Nishiyama T."/>
            <person name="Perroud P.-F."/>
            <person name="Lindquist E."/>
            <person name="Kamisugi Y."/>
            <person name="Tanahashi T."/>
            <person name="Sakakibara K."/>
            <person name="Fujita T."/>
            <person name="Oishi K."/>
            <person name="Shin-I T."/>
            <person name="Kuroki Y."/>
            <person name="Toyoda A."/>
            <person name="Suzuki Y."/>
            <person name="Hashimoto A."/>
            <person name="Yamaguchi K."/>
            <person name="Sugano A."/>
            <person name="Kohara Y."/>
            <person name="Fujiyama A."/>
            <person name="Anterola A."/>
            <person name="Aoki S."/>
            <person name="Ashton N."/>
            <person name="Barbazuk W.B."/>
            <person name="Barker E."/>
            <person name="Bennetzen J."/>
            <person name="Bezanilla M."/>
            <person name="Blankenship R."/>
            <person name="Cho S.H."/>
            <person name="Dutcher S."/>
            <person name="Estelle M."/>
            <person name="Fawcett J.A."/>
            <person name="Gundlach H."/>
            <person name="Hanada K."/>
            <person name="Heyl A."/>
            <person name="Hicks K.A."/>
            <person name="Hugh J."/>
            <person name="Lohr M."/>
            <person name="Mayer K."/>
            <person name="Melkozernov A."/>
            <person name="Murata T."/>
            <person name="Nelson D."/>
            <person name="Pils B."/>
            <person name="Prigge M."/>
            <person name="Reiss B."/>
            <person name="Renner T."/>
            <person name="Rombauts S."/>
            <person name="Rushton P."/>
            <person name="Sanderfoot A."/>
            <person name="Schween G."/>
            <person name="Shiu S.-H."/>
            <person name="Stueber K."/>
            <person name="Theodoulou F.L."/>
            <person name="Tu H."/>
            <person name="Van de Peer Y."/>
            <person name="Verrier P.J."/>
            <person name="Waters E."/>
            <person name="Wood A."/>
            <person name="Yang L."/>
            <person name="Cove D."/>
            <person name="Cuming A."/>
            <person name="Hasebe M."/>
            <person name="Lucas S."/>
            <person name="Mishler D.B."/>
            <person name="Reski R."/>
            <person name="Grigoriev I."/>
            <person name="Quatrano R.S."/>
            <person name="Boore J.L."/>
        </authorList>
    </citation>
    <scope>NUCLEOTIDE SEQUENCE [LARGE SCALE GENOMIC DNA]</scope>
    <source>
        <strain evidence="4 5">cv. Gransden 2004</strain>
    </source>
</reference>
<feature type="region of interest" description="Disordered" evidence="2">
    <location>
        <begin position="114"/>
        <end position="229"/>
    </location>
</feature>
<feature type="compositionally biased region" description="Acidic residues" evidence="2">
    <location>
        <begin position="204"/>
        <end position="216"/>
    </location>
</feature>